<comment type="caution">
    <text evidence="1">The sequence shown here is derived from an EMBL/GenBank/DDBJ whole genome shotgun (WGS) entry which is preliminary data.</text>
</comment>
<evidence type="ECO:0000313" key="2">
    <source>
        <dbReference type="Proteomes" id="UP001156672"/>
    </source>
</evidence>
<dbReference type="Proteomes" id="UP001156672">
    <property type="component" value="Unassembled WGS sequence"/>
</dbReference>
<sequence length="62" mass="6801">MDADRPPDGFCFRCGLALFADVAEKSPVWDDIRPVWAILPGEYPMPTVAVFFVAGRSFAHGS</sequence>
<accession>A0ABQ5X279</accession>
<dbReference type="EMBL" id="BSNW01000048">
    <property type="protein sequence ID" value="GLQ69915.1"/>
    <property type="molecule type" value="Genomic_DNA"/>
</dbReference>
<protein>
    <submittedName>
        <fullName evidence="1">Uncharacterized protein</fullName>
    </submittedName>
</protein>
<name>A0ABQ5X279_9PROT</name>
<gene>
    <name evidence="1" type="ORF">GCM10007866_23680</name>
</gene>
<organism evidence="1 2">
    <name type="scientific">Gluconobacter albidus</name>
    <dbReference type="NCBI Taxonomy" id="318683"/>
    <lineage>
        <taxon>Bacteria</taxon>
        <taxon>Pseudomonadati</taxon>
        <taxon>Pseudomonadota</taxon>
        <taxon>Alphaproteobacteria</taxon>
        <taxon>Acetobacterales</taxon>
        <taxon>Acetobacteraceae</taxon>
        <taxon>Gluconobacter</taxon>
    </lineage>
</organism>
<reference evidence="2" key="1">
    <citation type="journal article" date="2019" name="Int. J. Syst. Evol. Microbiol.">
        <title>The Global Catalogue of Microorganisms (GCM) 10K type strain sequencing project: providing services to taxonomists for standard genome sequencing and annotation.</title>
        <authorList>
            <consortium name="The Broad Institute Genomics Platform"/>
            <consortium name="The Broad Institute Genome Sequencing Center for Infectious Disease"/>
            <person name="Wu L."/>
            <person name="Ma J."/>
        </authorList>
    </citation>
    <scope>NUCLEOTIDE SEQUENCE [LARGE SCALE GENOMIC DNA]</scope>
    <source>
        <strain evidence="2">NBRC 3250</strain>
    </source>
</reference>
<proteinExistence type="predicted"/>
<keyword evidence="2" id="KW-1185">Reference proteome</keyword>
<evidence type="ECO:0000313" key="1">
    <source>
        <dbReference type="EMBL" id="GLQ69915.1"/>
    </source>
</evidence>